<reference evidence="10" key="1">
    <citation type="submission" date="2019-06" db="EMBL/GenBank/DDBJ databases">
        <authorList>
            <consortium name="Wellcome Sanger Institute Data Sharing"/>
        </authorList>
    </citation>
    <scope>NUCLEOTIDE SEQUENCE [LARGE SCALE GENOMIC DNA]</scope>
</reference>
<evidence type="ECO:0000256" key="3">
    <source>
        <dbReference type="ARBA" id="ARBA00022692"/>
    </source>
</evidence>
<feature type="binding site" evidence="6">
    <location>
        <position position="397"/>
    </location>
    <ligand>
        <name>Na(+)</name>
        <dbReference type="ChEBI" id="CHEBI:29101"/>
        <label>1</label>
    </ligand>
</feature>
<feature type="transmembrane region" description="Helical" evidence="9">
    <location>
        <begin position="497"/>
        <end position="520"/>
    </location>
</feature>
<feature type="transmembrane region" description="Helical" evidence="9">
    <location>
        <begin position="209"/>
        <end position="229"/>
    </location>
</feature>
<feature type="binding site" evidence="6">
    <location>
        <position position="328"/>
    </location>
    <ligand>
        <name>Na(+)</name>
        <dbReference type="ChEBI" id="CHEBI:29101"/>
        <label>1</label>
    </ligand>
</feature>
<comment type="similarity">
    <text evidence="8">Belongs to the sodium:neurotransmitter symporter (SNF) (TC 2.A.22) family.</text>
</comment>
<feature type="binding site" evidence="6">
    <location>
        <position position="396"/>
    </location>
    <ligand>
        <name>Na(+)</name>
        <dbReference type="ChEBI" id="CHEBI:29101"/>
        <label>1</label>
    </ligand>
</feature>
<feature type="transmembrane region" description="Helical" evidence="9">
    <location>
        <begin position="381"/>
        <end position="405"/>
    </location>
</feature>
<dbReference type="PROSITE" id="PS00754">
    <property type="entry name" value="NA_NEUROTRAN_SYMP_2"/>
    <property type="match status" value="1"/>
</dbReference>
<dbReference type="GO" id="GO:0001761">
    <property type="term" value="F:beta-alanine transmembrane transporter activity"/>
    <property type="evidence" value="ECO:0007669"/>
    <property type="project" value="TreeGrafter"/>
</dbReference>
<evidence type="ECO:0000256" key="6">
    <source>
        <dbReference type="PIRSR" id="PIRSR600175-1"/>
    </source>
</evidence>
<feature type="disulfide bond" evidence="7">
    <location>
        <begin position="143"/>
        <end position="151"/>
    </location>
</feature>
<feature type="binding site" evidence="6">
    <location>
        <position position="45"/>
    </location>
    <ligand>
        <name>Na(+)</name>
        <dbReference type="ChEBI" id="CHEBI:29101"/>
        <label>1</label>
    </ligand>
</feature>
<keyword evidence="6" id="KW-0915">Sodium</keyword>
<dbReference type="InParanoid" id="A0A672IEM5"/>
<dbReference type="Ensembl" id="ENSSFAT00005041101.1">
    <property type="protein sequence ID" value="ENSSFAP00005039629.1"/>
    <property type="gene ID" value="ENSSFAG00005019814.1"/>
</dbReference>
<feature type="transmembrane region" description="Helical" evidence="9">
    <location>
        <begin position="100"/>
        <end position="132"/>
    </location>
</feature>
<dbReference type="GO" id="GO:0015657">
    <property type="term" value="F:branched-chain amino acid:sodium symporter activity"/>
    <property type="evidence" value="ECO:0007669"/>
    <property type="project" value="TreeGrafter"/>
</dbReference>
<evidence type="ECO:0000256" key="7">
    <source>
        <dbReference type="PIRSR" id="PIRSR600175-2"/>
    </source>
</evidence>
<evidence type="ECO:0000313" key="10">
    <source>
        <dbReference type="Ensembl" id="ENSSFAP00005039629.1"/>
    </source>
</evidence>
<sequence length="608" mass="67796">IHILTCTSIFSFPQNYGDENPERGNWTNKTEHVLSMIGFAIGLGNIWRFPYLAYKNGGGAFLIPYFLMLFFCGIPLHFLESVIGQFCSQGPVNVWRAVPLLQGVGLSIVVVNLLMSIYYNVIIAYSLCYMFASMQNPLPWSDCFSWANENCSKTPRVYCNGSNDLLANWTQGNNSCSSLNSVPVQSPSEQYWDIVVLQRSSGLDETGTIVWHLALCLLLSSILVAATLIRGIKSSGKVVYFTATFPYLVILILLIRGVTLEGAKDGIDFYIGSQSNLTKLAEGQTWKDAAVQTFYSLAVGFGGSTTLSSYCNFHNNMMLDSVIVGFTNHATSVFAGFAIFSTLGHMAHVYGKPVSEVVQEGFSLVFVVYPDALSKLPLSPLWSILFFFMLLNIGLDSLLVIIETISTCMEDAFPEKLKSKHATVTALLNAIVFLLGLPCVTQAGIYWVSLMDQVVGGWVILILVLMEIIGFCYIYGVNSIIKDIEMMIGERSFCFWLFWRACWFVISPVVTMAILVWSFVVLVPPVYGEVQYPAWGLALGWCMIAAILMWIPLVAGYKLIRAEGNLWTRLKSLCAPSDKWHPFLDIHRGERYSEENCKTEVKHHLPLL</sequence>
<name>A0A672IEM5_SALFA</name>
<keyword evidence="4 9" id="KW-1133">Transmembrane helix</keyword>
<dbReference type="PRINTS" id="PR00176">
    <property type="entry name" value="NANEUSMPORT"/>
</dbReference>
<feature type="transmembrane region" description="Helical" evidence="9">
    <location>
        <begin position="532"/>
        <end position="551"/>
    </location>
</feature>
<dbReference type="Proteomes" id="UP000472267">
    <property type="component" value="Chromosome 5"/>
</dbReference>
<evidence type="ECO:0000256" key="8">
    <source>
        <dbReference type="RuleBase" id="RU003732"/>
    </source>
</evidence>
<dbReference type="NCBIfam" id="NF037979">
    <property type="entry name" value="Na_transp"/>
    <property type="match status" value="1"/>
</dbReference>
<evidence type="ECO:0000256" key="1">
    <source>
        <dbReference type="ARBA" id="ARBA00004141"/>
    </source>
</evidence>
<reference evidence="10" key="2">
    <citation type="submission" date="2025-08" db="UniProtKB">
        <authorList>
            <consortium name="Ensembl"/>
        </authorList>
    </citation>
    <scope>IDENTIFICATION</scope>
</reference>
<evidence type="ECO:0000256" key="2">
    <source>
        <dbReference type="ARBA" id="ARBA00022448"/>
    </source>
</evidence>
<organism evidence="10 11">
    <name type="scientific">Salarias fasciatus</name>
    <name type="common">Jewelled blenny</name>
    <name type="synonym">Blennius fasciatus</name>
    <dbReference type="NCBI Taxonomy" id="181472"/>
    <lineage>
        <taxon>Eukaryota</taxon>
        <taxon>Metazoa</taxon>
        <taxon>Chordata</taxon>
        <taxon>Craniata</taxon>
        <taxon>Vertebrata</taxon>
        <taxon>Euteleostomi</taxon>
        <taxon>Actinopterygii</taxon>
        <taxon>Neopterygii</taxon>
        <taxon>Teleostei</taxon>
        <taxon>Neoteleostei</taxon>
        <taxon>Acanthomorphata</taxon>
        <taxon>Ovalentaria</taxon>
        <taxon>Blenniimorphae</taxon>
        <taxon>Blenniiformes</taxon>
        <taxon>Blennioidei</taxon>
        <taxon>Blenniidae</taxon>
        <taxon>Salariinae</taxon>
        <taxon>Salarias</taxon>
    </lineage>
</organism>
<feature type="transmembrane region" description="Helical" evidence="9">
    <location>
        <begin position="238"/>
        <end position="258"/>
    </location>
</feature>
<gene>
    <name evidence="10" type="primary">slc6a14</name>
</gene>
<dbReference type="GO" id="GO:0089718">
    <property type="term" value="P:amino acid import across plasma membrane"/>
    <property type="evidence" value="ECO:0007669"/>
    <property type="project" value="TreeGrafter"/>
</dbReference>
<feature type="transmembrane region" description="Helical" evidence="9">
    <location>
        <begin position="33"/>
        <end position="54"/>
    </location>
</feature>
<evidence type="ECO:0000256" key="9">
    <source>
        <dbReference type="SAM" id="Phobius"/>
    </source>
</evidence>
<feature type="transmembrane region" description="Helical" evidence="9">
    <location>
        <begin position="426"/>
        <end position="449"/>
    </location>
</feature>
<dbReference type="InterPro" id="IPR037272">
    <property type="entry name" value="SNS_sf"/>
</dbReference>
<dbReference type="GO" id="GO:0022858">
    <property type="term" value="F:alanine transmembrane transporter activity"/>
    <property type="evidence" value="ECO:0007669"/>
    <property type="project" value="TreeGrafter"/>
</dbReference>
<dbReference type="OMA" id="CICISCK"/>
<evidence type="ECO:0000256" key="5">
    <source>
        <dbReference type="ARBA" id="ARBA00023136"/>
    </source>
</evidence>
<protein>
    <recommendedName>
        <fullName evidence="8">Transporter</fullName>
    </recommendedName>
</protein>
<dbReference type="Pfam" id="PF00209">
    <property type="entry name" value="SNF"/>
    <property type="match status" value="1"/>
</dbReference>
<keyword evidence="7" id="KW-1015">Disulfide bond</keyword>
<feature type="transmembrane region" description="Helical" evidence="9">
    <location>
        <begin position="60"/>
        <end position="79"/>
    </location>
</feature>
<feature type="transmembrane region" description="Helical" evidence="9">
    <location>
        <begin position="289"/>
        <end position="310"/>
    </location>
</feature>
<keyword evidence="5 9" id="KW-0472">Membrane</keyword>
<reference evidence="10" key="3">
    <citation type="submission" date="2025-09" db="UniProtKB">
        <authorList>
            <consortium name="Ensembl"/>
        </authorList>
    </citation>
    <scope>IDENTIFICATION</scope>
</reference>
<dbReference type="PROSITE" id="PS50267">
    <property type="entry name" value="NA_NEUROTRAN_SYMP_3"/>
    <property type="match status" value="1"/>
</dbReference>
<dbReference type="SUPFAM" id="SSF161070">
    <property type="entry name" value="SNF-like"/>
    <property type="match status" value="1"/>
</dbReference>
<keyword evidence="2 8" id="KW-0813">Transport</keyword>
<feature type="transmembrane region" description="Helical" evidence="9">
    <location>
        <begin position="322"/>
        <end position="343"/>
    </location>
</feature>
<dbReference type="GO" id="GO:0015374">
    <property type="term" value="F:neutral, basic amino acid:sodium:chloride symporter activity"/>
    <property type="evidence" value="ECO:0007669"/>
    <property type="project" value="TreeGrafter"/>
</dbReference>
<dbReference type="PANTHER" id="PTHR11616:SF286">
    <property type="entry name" value="SODIUM- AND CHLORIDE-DEPENDENT NEUTRAL AND BASIC AMINO ACID TRANSPORTER B(0+)"/>
    <property type="match status" value="1"/>
</dbReference>
<dbReference type="PANTHER" id="PTHR11616">
    <property type="entry name" value="SODIUM/CHLORIDE DEPENDENT TRANSPORTER"/>
    <property type="match status" value="1"/>
</dbReference>
<feature type="binding site" evidence="6">
    <location>
        <position position="296"/>
    </location>
    <ligand>
        <name>Na(+)</name>
        <dbReference type="ChEBI" id="CHEBI:29101"/>
        <label>1</label>
    </ligand>
</feature>
<accession>A0A672IEM5</accession>
<dbReference type="InterPro" id="IPR000175">
    <property type="entry name" value="Na/ntran_symport"/>
</dbReference>
<feature type="binding site" evidence="6">
    <location>
        <position position="38"/>
    </location>
    <ligand>
        <name>Na(+)</name>
        <dbReference type="ChEBI" id="CHEBI:29101"/>
        <label>1</label>
    </ligand>
</feature>
<feature type="transmembrane region" description="Helical" evidence="9">
    <location>
        <begin position="455"/>
        <end position="476"/>
    </location>
</feature>
<dbReference type="GO" id="GO:0046872">
    <property type="term" value="F:metal ion binding"/>
    <property type="evidence" value="ECO:0007669"/>
    <property type="project" value="UniProtKB-KW"/>
</dbReference>
<comment type="subcellular location">
    <subcellularLocation>
        <location evidence="1">Membrane</location>
        <topology evidence="1">Multi-pass membrane protein</topology>
    </subcellularLocation>
</comment>
<feature type="binding site" evidence="6">
    <location>
        <position position="40"/>
    </location>
    <ligand>
        <name>Na(+)</name>
        <dbReference type="ChEBI" id="CHEBI:29101"/>
        <label>1</label>
    </ligand>
</feature>
<dbReference type="GO" id="GO:0005886">
    <property type="term" value="C:plasma membrane"/>
    <property type="evidence" value="ECO:0007669"/>
    <property type="project" value="TreeGrafter"/>
</dbReference>
<evidence type="ECO:0000256" key="4">
    <source>
        <dbReference type="ARBA" id="ARBA00022989"/>
    </source>
</evidence>
<keyword evidence="3 8" id="KW-0812">Transmembrane</keyword>
<dbReference type="AlphaFoldDB" id="A0A672IEM5"/>
<evidence type="ECO:0000313" key="11">
    <source>
        <dbReference type="Proteomes" id="UP000472267"/>
    </source>
</evidence>
<dbReference type="GO" id="GO:1901235">
    <property type="term" value="F:(R)-carnitine transmembrane transporter activity"/>
    <property type="evidence" value="ECO:0007669"/>
    <property type="project" value="TreeGrafter"/>
</dbReference>
<keyword evidence="6" id="KW-0479">Metal-binding</keyword>
<keyword evidence="8" id="KW-0769">Symport</keyword>
<proteinExistence type="inferred from homology"/>
<dbReference type="FunCoup" id="A0A672IEM5">
    <property type="interactions" value="24"/>
</dbReference>
<keyword evidence="11" id="KW-1185">Reference proteome</keyword>
<dbReference type="PROSITE" id="PS00610">
    <property type="entry name" value="NA_NEUROTRAN_SYMP_1"/>
    <property type="match status" value="1"/>
</dbReference>